<dbReference type="Proteomes" id="UP001163324">
    <property type="component" value="Chromosome 2"/>
</dbReference>
<evidence type="ECO:0000313" key="2">
    <source>
        <dbReference type="Proteomes" id="UP001163324"/>
    </source>
</evidence>
<accession>A0ACC0VAS8</accession>
<dbReference type="EMBL" id="CM047941">
    <property type="protein sequence ID" value="KAI9903299.1"/>
    <property type="molecule type" value="Genomic_DNA"/>
</dbReference>
<organism evidence="1 2">
    <name type="scientific">Trichothecium roseum</name>
    <dbReference type="NCBI Taxonomy" id="47278"/>
    <lineage>
        <taxon>Eukaryota</taxon>
        <taxon>Fungi</taxon>
        <taxon>Dikarya</taxon>
        <taxon>Ascomycota</taxon>
        <taxon>Pezizomycotina</taxon>
        <taxon>Sordariomycetes</taxon>
        <taxon>Hypocreomycetidae</taxon>
        <taxon>Hypocreales</taxon>
        <taxon>Hypocreales incertae sedis</taxon>
        <taxon>Trichothecium</taxon>
    </lineage>
</organism>
<protein>
    <submittedName>
        <fullName evidence="1">Uncharacterized protein</fullName>
    </submittedName>
</protein>
<comment type="caution">
    <text evidence="1">The sequence shown here is derived from an EMBL/GenBank/DDBJ whole genome shotgun (WGS) entry which is preliminary data.</text>
</comment>
<evidence type="ECO:0000313" key="1">
    <source>
        <dbReference type="EMBL" id="KAI9903299.1"/>
    </source>
</evidence>
<reference evidence="1" key="1">
    <citation type="submission" date="2022-10" db="EMBL/GenBank/DDBJ databases">
        <title>Complete Genome of Trichothecium roseum strain YXFP-22015, a Plant Pathogen Isolated from Citrus.</title>
        <authorList>
            <person name="Wang Y."/>
            <person name="Zhu L."/>
        </authorList>
    </citation>
    <scope>NUCLEOTIDE SEQUENCE</scope>
    <source>
        <strain evidence="1">YXFP-22015</strain>
    </source>
</reference>
<name>A0ACC0VAS8_9HYPO</name>
<keyword evidence="2" id="KW-1185">Reference proteome</keyword>
<gene>
    <name evidence="1" type="ORF">N3K66_002651</name>
</gene>
<sequence length="747" mass="82077">MEAAAEKIRQLSQTVLPQFPHQLSLDHNWKCRNLPGSDRCEEWHVRPLQYMTLVSVADRGLLITRGYSDVRPDPDPPKPLPKEVNALAKSGGEKKKLSLSDYMNKKSGATVSASPPESGSLPAVRKEHERSASANTAADSRATLRESRKPDTARNSAEPSNMGKPHAEVRDGPRPSKLPPKPASLPPRPPTPDSTKKRVGDGDDPRNIKRPKAADAAHRLAEDHSRSQTPREEARRRKEAPLPLDAPKDGRSGSSSLVNGRGAQKPIHSARATSPLPSGRSRGSSINGSKPADSARAVSSRSDASQKLAVPPLLSPLNFELEGNGDRPTQKPEKRRHDDSIEVAKPIKANSKQDLGGTIRKVTKLPSRPSLPALLSPTLPPEVEAELERAELEKTKQLPPKPLDDSRRESYLFTFKVPKRLRQDMRRILAITSSRKEPQRPSSSSGTGQQAPSRKRPASGDKDLPESQASKKPRVAEVSKSVHPSTPSKKAKNTTAMSRVSSSNSTSQTPGDAITSTPSRIAINGEPRSAADQSRIEKLREKETAFVSLGKRLKRHGDLAMKGRTDLSTNGSSGRVESAVISGYISITESIVAFMSAFDAQDTHRSLAGRGLDPHIWISLLPLLDFLLKDISRYDSRRLRPLTALLSSIQGVAYDHIITNYALCDNPSTLNQLPDAAGQARRRNRAWQVARDNREGIEPRLLIDVRPWHGVEEIIDMVLTVMQRWCDGENIDWTPEVSSPIRERLRE</sequence>
<proteinExistence type="predicted"/>